<protein>
    <submittedName>
        <fullName evidence="2">Uncharacterized protein</fullName>
    </submittedName>
</protein>
<sequence>MADSGSEKDILSNLNKDFKKSKAEQILRLLKDQECLNQKFKEFALESDDSDVKTDDETGNLTESDESIEETERKLAETISLRRHSGVRCKTSMGFYNDIECDDDSGIASRDPSANPIHQHQRSSKSNPRRRMYTPREDKLDLSDTEPDEQVIESARAPSRSKGGYGIRYELSLLKATQDPEPPNPIVNDSYIRRRPRLSSAKIEPLGRKTPIRSFCEGREGLEDVTYKTYSPLPPRSFTPQTFTPIGAVSSSELHPSRLLNRSSTLVDRGLRSGCYVPKSRPFTPTEAALHDTRASPVTRPRRKLPDIAKAKALTVMKLPPLESNKSLSGREFIVVL</sequence>
<proteinExistence type="predicted"/>
<dbReference type="EMBL" id="KB201847">
    <property type="protein sequence ID" value="ESO94144.1"/>
    <property type="molecule type" value="Genomic_DNA"/>
</dbReference>
<evidence type="ECO:0000313" key="3">
    <source>
        <dbReference type="Proteomes" id="UP000030746"/>
    </source>
</evidence>
<dbReference type="Proteomes" id="UP000030746">
    <property type="component" value="Unassembled WGS sequence"/>
</dbReference>
<organism evidence="2 3">
    <name type="scientific">Lottia gigantea</name>
    <name type="common">Giant owl limpet</name>
    <dbReference type="NCBI Taxonomy" id="225164"/>
    <lineage>
        <taxon>Eukaryota</taxon>
        <taxon>Metazoa</taxon>
        <taxon>Spiralia</taxon>
        <taxon>Lophotrochozoa</taxon>
        <taxon>Mollusca</taxon>
        <taxon>Gastropoda</taxon>
        <taxon>Patellogastropoda</taxon>
        <taxon>Lottioidea</taxon>
        <taxon>Lottiidae</taxon>
        <taxon>Lottia</taxon>
    </lineage>
</organism>
<feature type="compositionally biased region" description="Basic residues" evidence="1">
    <location>
        <begin position="119"/>
        <end position="133"/>
    </location>
</feature>
<accession>V4BYD8</accession>
<dbReference type="CTD" id="20238676"/>
<reference evidence="2 3" key="1">
    <citation type="journal article" date="2013" name="Nature">
        <title>Insights into bilaterian evolution from three spiralian genomes.</title>
        <authorList>
            <person name="Simakov O."/>
            <person name="Marletaz F."/>
            <person name="Cho S.J."/>
            <person name="Edsinger-Gonzales E."/>
            <person name="Havlak P."/>
            <person name="Hellsten U."/>
            <person name="Kuo D.H."/>
            <person name="Larsson T."/>
            <person name="Lv J."/>
            <person name="Arendt D."/>
            <person name="Savage R."/>
            <person name="Osoegawa K."/>
            <person name="de Jong P."/>
            <person name="Grimwood J."/>
            <person name="Chapman J.A."/>
            <person name="Shapiro H."/>
            <person name="Aerts A."/>
            <person name="Otillar R.P."/>
            <person name="Terry A.Y."/>
            <person name="Boore J.L."/>
            <person name="Grigoriev I.V."/>
            <person name="Lindberg D.R."/>
            <person name="Seaver E.C."/>
            <person name="Weisblat D.A."/>
            <person name="Putnam N.H."/>
            <person name="Rokhsar D.S."/>
        </authorList>
    </citation>
    <scope>NUCLEOTIDE SEQUENCE [LARGE SCALE GENOMIC DNA]</scope>
</reference>
<gene>
    <name evidence="2" type="ORF">LOTGIDRAFT_161344</name>
</gene>
<keyword evidence="3" id="KW-1185">Reference proteome</keyword>
<feature type="compositionally biased region" description="Basic and acidic residues" evidence="1">
    <location>
        <begin position="46"/>
        <end position="56"/>
    </location>
</feature>
<feature type="region of interest" description="Disordered" evidence="1">
    <location>
        <begin position="46"/>
        <end position="73"/>
    </location>
</feature>
<dbReference type="HOGENOM" id="CLU_824608_0_0_1"/>
<dbReference type="AlphaFoldDB" id="V4BYD8"/>
<dbReference type="KEGG" id="lgi:LOTGIDRAFT_161344"/>
<dbReference type="RefSeq" id="XP_009054993.1">
    <property type="nucleotide sequence ID" value="XM_009056745.1"/>
</dbReference>
<feature type="region of interest" description="Disordered" evidence="1">
    <location>
        <begin position="100"/>
        <end position="161"/>
    </location>
</feature>
<dbReference type="GeneID" id="20238676"/>
<evidence type="ECO:0000313" key="2">
    <source>
        <dbReference type="EMBL" id="ESO94144.1"/>
    </source>
</evidence>
<name>V4BYD8_LOTGI</name>
<feature type="region of interest" description="Disordered" evidence="1">
    <location>
        <begin position="282"/>
        <end position="304"/>
    </location>
</feature>
<dbReference type="OrthoDB" id="6107227at2759"/>
<evidence type="ECO:0000256" key="1">
    <source>
        <dbReference type="SAM" id="MobiDB-lite"/>
    </source>
</evidence>